<reference evidence="1" key="2">
    <citation type="submission" date="2020-11" db="EMBL/GenBank/DDBJ databases">
        <authorList>
            <person name="McCartney M.A."/>
            <person name="Auch B."/>
            <person name="Kono T."/>
            <person name="Mallez S."/>
            <person name="Becker A."/>
            <person name="Gohl D.M."/>
            <person name="Silverstein K.A.T."/>
            <person name="Koren S."/>
            <person name="Bechman K.B."/>
            <person name="Herman A."/>
            <person name="Abrahante J.E."/>
            <person name="Garbe J."/>
        </authorList>
    </citation>
    <scope>NUCLEOTIDE SEQUENCE</scope>
    <source>
        <strain evidence="1">Duluth1</strain>
        <tissue evidence="1">Whole animal</tissue>
    </source>
</reference>
<protein>
    <submittedName>
        <fullName evidence="1">Uncharacterized protein</fullName>
    </submittedName>
</protein>
<sequence length="58" mass="5945">MHVIQTVGALRAKTGSAGSFATTAVQTDVTTHDATKILPNVPSDVNSGIMVTTAVYQA</sequence>
<evidence type="ECO:0000313" key="1">
    <source>
        <dbReference type="EMBL" id="KAH3709452.1"/>
    </source>
</evidence>
<gene>
    <name evidence="1" type="ORF">DPMN_068915</name>
</gene>
<organism evidence="1 2">
    <name type="scientific">Dreissena polymorpha</name>
    <name type="common">Zebra mussel</name>
    <name type="synonym">Mytilus polymorpha</name>
    <dbReference type="NCBI Taxonomy" id="45954"/>
    <lineage>
        <taxon>Eukaryota</taxon>
        <taxon>Metazoa</taxon>
        <taxon>Spiralia</taxon>
        <taxon>Lophotrochozoa</taxon>
        <taxon>Mollusca</taxon>
        <taxon>Bivalvia</taxon>
        <taxon>Autobranchia</taxon>
        <taxon>Heteroconchia</taxon>
        <taxon>Euheterodonta</taxon>
        <taxon>Imparidentia</taxon>
        <taxon>Neoheterodontei</taxon>
        <taxon>Myida</taxon>
        <taxon>Dreissenoidea</taxon>
        <taxon>Dreissenidae</taxon>
        <taxon>Dreissena</taxon>
    </lineage>
</organism>
<reference evidence="1" key="1">
    <citation type="journal article" date="2019" name="bioRxiv">
        <title>The Genome of the Zebra Mussel, Dreissena polymorpha: A Resource for Invasive Species Research.</title>
        <authorList>
            <person name="McCartney M.A."/>
            <person name="Auch B."/>
            <person name="Kono T."/>
            <person name="Mallez S."/>
            <person name="Zhang Y."/>
            <person name="Obille A."/>
            <person name="Becker A."/>
            <person name="Abrahante J.E."/>
            <person name="Garbe J."/>
            <person name="Badalamenti J.P."/>
            <person name="Herman A."/>
            <person name="Mangelson H."/>
            <person name="Liachko I."/>
            <person name="Sullivan S."/>
            <person name="Sone E.D."/>
            <person name="Koren S."/>
            <person name="Silverstein K.A.T."/>
            <person name="Beckman K.B."/>
            <person name="Gohl D.M."/>
        </authorList>
    </citation>
    <scope>NUCLEOTIDE SEQUENCE</scope>
    <source>
        <strain evidence="1">Duluth1</strain>
        <tissue evidence="1">Whole animal</tissue>
    </source>
</reference>
<dbReference type="EMBL" id="JAIWYP010000014">
    <property type="protein sequence ID" value="KAH3709452.1"/>
    <property type="molecule type" value="Genomic_DNA"/>
</dbReference>
<dbReference type="AlphaFoldDB" id="A0A9D3Z348"/>
<keyword evidence="2" id="KW-1185">Reference proteome</keyword>
<name>A0A9D3Z348_DREPO</name>
<comment type="caution">
    <text evidence="1">The sequence shown here is derived from an EMBL/GenBank/DDBJ whole genome shotgun (WGS) entry which is preliminary data.</text>
</comment>
<evidence type="ECO:0000313" key="2">
    <source>
        <dbReference type="Proteomes" id="UP000828390"/>
    </source>
</evidence>
<accession>A0A9D3Z348</accession>
<dbReference type="Proteomes" id="UP000828390">
    <property type="component" value="Unassembled WGS sequence"/>
</dbReference>
<proteinExistence type="predicted"/>